<accession>A0A346NIC5</accession>
<evidence type="ECO:0008006" key="3">
    <source>
        <dbReference type="Google" id="ProtNLM"/>
    </source>
</evidence>
<dbReference type="InterPro" id="IPR046149">
    <property type="entry name" value="DUF6151"/>
</dbReference>
<name>A0A346NIC5_9ALTE</name>
<keyword evidence="2" id="KW-1185">Reference proteome</keyword>
<dbReference type="KEGG" id="salm:D0Y50_02185"/>
<sequence>MNHPMTCECGHLQGYVVPGGTCSRVLCYCKDCQAFAYYLNRQDTVLNVQGGTHLVQLSPHRVVFTQGQQQLASIRLSPNGLIRWYASCCNTPVGNTLSTPTVAFVGLVDNILNTAAIPNDFPGKMAVVHTDSAQGSPKPTPKGLPGTVWRFTKLAVKGRFSKHHQQSPFFNDAGQPIVEPQVLDHTQRQALLPYRR</sequence>
<evidence type="ECO:0000313" key="1">
    <source>
        <dbReference type="EMBL" id="AXR05282.1"/>
    </source>
</evidence>
<proteinExistence type="predicted"/>
<dbReference type="AlphaFoldDB" id="A0A346NIC5"/>
<organism evidence="1 2">
    <name type="scientific">Salinimonas sediminis</name>
    <dbReference type="NCBI Taxonomy" id="2303538"/>
    <lineage>
        <taxon>Bacteria</taxon>
        <taxon>Pseudomonadati</taxon>
        <taxon>Pseudomonadota</taxon>
        <taxon>Gammaproteobacteria</taxon>
        <taxon>Alteromonadales</taxon>
        <taxon>Alteromonadaceae</taxon>
        <taxon>Alteromonas/Salinimonas group</taxon>
        <taxon>Salinimonas</taxon>
    </lineage>
</organism>
<dbReference type="Pfam" id="PF19648">
    <property type="entry name" value="DUF6151"/>
    <property type="match status" value="1"/>
</dbReference>
<dbReference type="RefSeq" id="WP_108565604.1">
    <property type="nucleotide sequence ID" value="NZ_CP031769.1"/>
</dbReference>
<evidence type="ECO:0000313" key="2">
    <source>
        <dbReference type="Proteomes" id="UP000262073"/>
    </source>
</evidence>
<dbReference type="Proteomes" id="UP000262073">
    <property type="component" value="Chromosome"/>
</dbReference>
<reference evidence="1 2" key="1">
    <citation type="submission" date="2018-08" db="EMBL/GenBank/DDBJ databases">
        <title>Salinimonas sediminis sp. nov., a piezophilic bacterium isolated from a deep-sea sediment sample from the New Britain Trench.</title>
        <authorList>
            <person name="Cao J."/>
        </authorList>
    </citation>
    <scope>NUCLEOTIDE SEQUENCE [LARGE SCALE GENOMIC DNA]</scope>
    <source>
        <strain evidence="1 2">N102</strain>
    </source>
</reference>
<dbReference type="EMBL" id="CP031769">
    <property type="protein sequence ID" value="AXR05282.1"/>
    <property type="molecule type" value="Genomic_DNA"/>
</dbReference>
<dbReference type="OrthoDB" id="5500342at2"/>
<protein>
    <recommendedName>
        <fullName evidence="3">CENP-V/GFA domain-containing protein</fullName>
    </recommendedName>
</protein>
<gene>
    <name evidence="1" type="ORF">D0Y50_02185</name>
</gene>